<dbReference type="RefSeq" id="WP_093142341.1">
    <property type="nucleotide sequence ID" value="NZ_FOXF01000024.1"/>
</dbReference>
<sequence>MIGITDYIRNDLEGVYTAELFRGTVSMFLAVILTQLVDLGEARAYILIVALNGLRSMTGETLPRRLFNIMVSLMLLVGTIGLSIWYGHNHLYIPQIITCIILSSATVYALAKHRQASGTVMFMSVFNIVNFGMGLLDVNHEVTPYNFSIAAGLGSLCVISAVLAVPVLKFHWCILINHCFYHDLRLYTGMMSKSSYYDSFSDLSEKAKNRLLMLQSSLYNITRHVDDPERRRNYISILNGIVLITYWPTSNTDENHVAHINSLRNRIFSHLYELLSARGKKQTATAVDSIRNFKTSMAVGPADPFCNGEMQRHAAEVIDAITDLKIREYDHEEKQ</sequence>
<feature type="transmembrane region" description="Helical" evidence="1">
    <location>
        <begin position="118"/>
        <end position="136"/>
    </location>
</feature>
<keyword evidence="1" id="KW-0812">Transmembrane</keyword>
<evidence type="ECO:0000313" key="2">
    <source>
        <dbReference type="EMBL" id="SFP44638.1"/>
    </source>
</evidence>
<accession>A0A662ZKY4</accession>
<evidence type="ECO:0000256" key="1">
    <source>
        <dbReference type="SAM" id="Phobius"/>
    </source>
</evidence>
<proteinExistence type="predicted"/>
<keyword evidence="1" id="KW-1133">Transmembrane helix</keyword>
<dbReference type="OrthoDB" id="7061995at2"/>
<feature type="transmembrane region" description="Helical" evidence="1">
    <location>
        <begin position="66"/>
        <end position="86"/>
    </location>
</feature>
<dbReference type="EMBL" id="FOXF01000024">
    <property type="protein sequence ID" value="SFP44638.1"/>
    <property type="molecule type" value="Genomic_DNA"/>
</dbReference>
<feature type="transmembrane region" description="Helical" evidence="1">
    <location>
        <begin position="148"/>
        <end position="168"/>
    </location>
</feature>
<keyword evidence="1" id="KW-0472">Membrane</keyword>
<gene>
    <name evidence="2" type="ORF">SAMN02910344_01408</name>
</gene>
<reference evidence="2 3" key="1">
    <citation type="submission" date="2016-10" db="EMBL/GenBank/DDBJ databases">
        <authorList>
            <person name="Varghese N."/>
            <person name="Submissions S."/>
        </authorList>
    </citation>
    <scope>NUCLEOTIDE SEQUENCE [LARGE SCALE GENOMIC DNA]</scope>
    <source>
        <strain evidence="2 3">DSM 1361</strain>
    </source>
</reference>
<feature type="transmembrane region" description="Helical" evidence="1">
    <location>
        <begin position="92"/>
        <end position="111"/>
    </location>
</feature>
<keyword evidence="3" id="KW-1185">Reference proteome</keyword>
<name>A0A662ZKY4_9GAMM</name>
<dbReference type="Proteomes" id="UP000243745">
    <property type="component" value="Unassembled WGS sequence"/>
</dbReference>
<organism evidence="2 3">
    <name type="scientific">Ruminobacter amylophilus</name>
    <dbReference type="NCBI Taxonomy" id="867"/>
    <lineage>
        <taxon>Bacteria</taxon>
        <taxon>Pseudomonadati</taxon>
        <taxon>Pseudomonadota</taxon>
        <taxon>Gammaproteobacteria</taxon>
        <taxon>Aeromonadales</taxon>
        <taxon>Succinivibrionaceae</taxon>
        <taxon>Ruminobacter</taxon>
    </lineage>
</organism>
<evidence type="ECO:0000313" key="3">
    <source>
        <dbReference type="Proteomes" id="UP000243745"/>
    </source>
</evidence>
<protein>
    <submittedName>
        <fullName evidence="2">Uncharacterized protein</fullName>
    </submittedName>
</protein>
<dbReference type="AlphaFoldDB" id="A0A662ZKY4"/>